<evidence type="ECO:0000259" key="5">
    <source>
        <dbReference type="SMART" id="SM00984"/>
    </source>
</evidence>
<dbReference type="PANTHER" id="PTHR43491:SF2">
    <property type="entry name" value="UDP-N-ACETYL-D-MANNOSAMINE DEHYDROGENASE"/>
    <property type="match status" value="1"/>
</dbReference>
<dbReference type="Pfam" id="PF00984">
    <property type="entry name" value="UDPG_MGDP_dh"/>
    <property type="match status" value="1"/>
</dbReference>
<dbReference type="SUPFAM" id="SSF48179">
    <property type="entry name" value="6-phosphogluconate dehydrogenase C-terminal domain-like"/>
    <property type="match status" value="1"/>
</dbReference>
<evidence type="ECO:0000256" key="1">
    <source>
        <dbReference type="ARBA" id="ARBA00006601"/>
    </source>
</evidence>
<name>A0ABW8T1B5_9CLOT</name>
<dbReference type="SUPFAM" id="SSF51735">
    <property type="entry name" value="NAD(P)-binding Rossmann-fold domains"/>
    <property type="match status" value="1"/>
</dbReference>
<dbReference type="PIRSF" id="PIRSF000124">
    <property type="entry name" value="UDPglc_GDPman_dh"/>
    <property type="match status" value="1"/>
</dbReference>
<dbReference type="InterPro" id="IPR017476">
    <property type="entry name" value="UDP-Glc/GDP-Man"/>
</dbReference>
<keyword evidence="3" id="KW-0520">NAD</keyword>
<dbReference type="EMBL" id="JBJHZZ010000002">
    <property type="protein sequence ID" value="MFL0246222.1"/>
    <property type="molecule type" value="Genomic_DNA"/>
</dbReference>
<evidence type="ECO:0000256" key="2">
    <source>
        <dbReference type="ARBA" id="ARBA00023002"/>
    </source>
</evidence>
<evidence type="ECO:0000256" key="4">
    <source>
        <dbReference type="PIRNR" id="PIRNR000124"/>
    </source>
</evidence>
<dbReference type="SMART" id="SM00984">
    <property type="entry name" value="UDPG_MGDP_dh_C"/>
    <property type="match status" value="1"/>
</dbReference>
<accession>A0ABW8T1B5</accession>
<dbReference type="InterPro" id="IPR036220">
    <property type="entry name" value="UDP-Glc/GDP-Man_DH_C_sf"/>
</dbReference>
<dbReference type="NCBIfam" id="TIGR03026">
    <property type="entry name" value="NDP-sugDHase"/>
    <property type="match status" value="1"/>
</dbReference>
<dbReference type="PANTHER" id="PTHR43491">
    <property type="entry name" value="UDP-N-ACETYL-D-MANNOSAMINE DEHYDROGENASE"/>
    <property type="match status" value="1"/>
</dbReference>
<proteinExistence type="inferred from homology"/>
<keyword evidence="2" id="KW-0560">Oxidoreductase</keyword>
<dbReference type="InterPro" id="IPR001732">
    <property type="entry name" value="UDP-Glc/GDP-Man_DH_N"/>
</dbReference>
<comment type="caution">
    <text evidence="6">The sequence shown here is derived from an EMBL/GenBank/DDBJ whole genome shotgun (WGS) entry which is preliminary data.</text>
</comment>
<evidence type="ECO:0000313" key="6">
    <source>
        <dbReference type="EMBL" id="MFL0246222.1"/>
    </source>
</evidence>
<dbReference type="InterPro" id="IPR008927">
    <property type="entry name" value="6-PGluconate_DH-like_C_sf"/>
</dbReference>
<dbReference type="Pfam" id="PF03721">
    <property type="entry name" value="UDPG_MGDP_dh_N"/>
    <property type="match status" value="1"/>
</dbReference>
<organism evidence="6 7">
    <name type="scientific">Candidatus Clostridium stratigraminis</name>
    <dbReference type="NCBI Taxonomy" id="3381661"/>
    <lineage>
        <taxon>Bacteria</taxon>
        <taxon>Bacillati</taxon>
        <taxon>Bacillota</taxon>
        <taxon>Clostridia</taxon>
        <taxon>Eubacteriales</taxon>
        <taxon>Clostridiaceae</taxon>
        <taxon>Clostridium</taxon>
    </lineage>
</organism>
<reference evidence="6 7" key="1">
    <citation type="submission" date="2024-11" db="EMBL/GenBank/DDBJ databases">
        <authorList>
            <person name="Heng Y.C."/>
            <person name="Lim A.C.H."/>
            <person name="Lee J.K.Y."/>
            <person name="Kittelmann S."/>
        </authorList>
    </citation>
    <scope>NUCLEOTIDE SEQUENCE [LARGE SCALE GENOMIC DNA]</scope>
    <source>
        <strain evidence="6 7">WILCCON 0185</strain>
    </source>
</reference>
<dbReference type="InterPro" id="IPR014026">
    <property type="entry name" value="UDP-Glc/GDP-Man_DH_dimer"/>
</dbReference>
<evidence type="ECO:0000256" key="3">
    <source>
        <dbReference type="ARBA" id="ARBA00023027"/>
    </source>
</evidence>
<dbReference type="RefSeq" id="WP_406768699.1">
    <property type="nucleotide sequence ID" value="NZ_JBJHZZ010000002.1"/>
</dbReference>
<feature type="domain" description="UDP-glucose/GDP-mannose dehydrogenase C-terminal" evidence="5">
    <location>
        <begin position="364"/>
        <end position="460"/>
    </location>
</feature>
<gene>
    <name evidence="6" type="ORF">ACJDUG_04415</name>
</gene>
<protein>
    <submittedName>
        <fullName evidence="6">Nucleotide sugar dehydrogenase</fullName>
    </submittedName>
</protein>
<dbReference type="InterPro" id="IPR036291">
    <property type="entry name" value="NAD(P)-bd_dom_sf"/>
</dbReference>
<evidence type="ECO:0000313" key="7">
    <source>
        <dbReference type="Proteomes" id="UP001623591"/>
    </source>
</evidence>
<dbReference type="PIRSF" id="PIRSF500136">
    <property type="entry name" value="UDP_ManNAc_DH"/>
    <property type="match status" value="1"/>
</dbReference>
<dbReference type="Proteomes" id="UP001623591">
    <property type="component" value="Unassembled WGS sequence"/>
</dbReference>
<dbReference type="SUPFAM" id="SSF52413">
    <property type="entry name" value="UDP-glucose/GDP-mannose dehydrogenase C-terminal domain"/>
    <property type="match status" value="1"/>
</dbReference>
<keyword evidence="7" id="KW-1185">Reference proteome</keyword>
<dbReference type="Pfam" id="PF03720">
    <property type="entry name" value="UDPG_MGDP_dh_C"/>
    <property type="match status" value="1"/>
</dbReference>
<sequence>METTVKNIVMKDIETKIESKEIESNELFMEQFNENILDDSINKRICVFGQGFVGLPLTLSFAIRGCATIGVDVDDRLIQQTNDGITHHTERFHHVSIQEVLNIELKNKRYIATTNADWAVQECNNIIVTVGVPIKDGKYIIDYLESACTTIGRNLKKNDLVVIRSTVIPGTTEELCLPILEKESGMKAGDDFYLAYASERIAEGLAFDEFANMPTLVGAVNEASLSKAIDLLRVVCKAEMVPATCIKAVETSKVFENVQRDVNIAMAQEFARFTEALGIDIFEVVKLANTHKRVNLLTPGPGVGGYCIPNAYHYLTPKAEELAVDLDILKISREKNSKLPKFIVNKIEELLKRQGKKLVDSQIAVFGLAMKDYSNDDRISPPVDICKLLIEKGAIVKAFDPVVPTNYDFKVNKQDEAIKNADAILTLSKQQGIDFDNVKNMVALMKDKPVCVDVKAVIDKCEAEKFGMLYWRI</sequence>
<dbReference type="Gene3D" id="3.40.50.720">
    <property type="entry name" value="NAD(P)-binding Rossmann-like Domain"/>
    <property type="match status" value="2"/>
</dbReference>
<comment type="similarity">
    <text evidence="1 4">Belongs to the UDP-glucose/GDP-mannose dehydrogenase family.</text>
</comment>
<dbReference type="InterPro" id="IPR014027">
    <property type="entry name" value="UDP-Glc/GDP-Man_DH_C"/>
</dbReference>
<dbReference type="InterPro" id="IPR028359">
    <property type="entry name" value="UDP_ManNAc/GlcNAc_DH"/>
</dbReference>